<dbReference type="InterPro" id="IPR051922">
    <property type="entry name" value="Bact_Sporulation_Assoc"/>
</dbReference>
<dbReference type="GO" id="GO:0030288">
    <property type="term" value="C:outer membrane-bounded periplasmic space"/>
    <property type="evidence" value="ECO:0007669"/>
    <property type="project" value="TreeGrafter"/>
</dbReference>
<organism evidence="2 3">
    <name type="scientific">Dielma fastidiosa</name>
    <dbReference type="NCBI Taxonomy" id="1034346"/>
    <lineage>
        <taxon>Bacteria</taxon>
        <taxon>Bacillati</taxon>
        <taxon>Bacillota</taxon>
        <taxon>Erysipelotrichia</taxon>
        <taxon>Erysipelotrichales</taxon>
        <taxon>Erysipelotrichaceae</taxon>
        <taxon>Dielma</taxon>
    </lineage>
</organism>
<sequence length="310" mass="34623">MKMIMKSFAILLFLGYTFFLIFHPQTEAVNHAASVLINKGLDMPINNEAVDAPVQYVAVMRGNTQVDLPLEEYLIGVVASEMPVTFELEALKAQAVAARTFASARGYSVDDTTASQVYKDNEQLKSQWLDQYDEYYKKVKQAVEETANQILVYQGEPITAAFFSSCMSATTNAQDYWQNEVPYLRSVASPWDSETVDITRSKEVDDSTLTNTLGSSQLAVLSYYDNGYVKTVQVGSQQYTGRQIREMLGLASSCFTIERIENGLRFITYGSGHGIGMSQYGAQGMALAGYTYDEILHHYYTDVEIKTTLV</sequence>
<dbReference type="Proteomes" id="UP000247612">
    <property type="component" value="Unassembled WGS sequence"/>
</dbReference>
<dbReference type="GO" id="GO:0030435">
    <property type="term" value="P:sporulation resulting in formation of a cellular spore"/>
    <property type="evidence" value="ECO:0007669"/>
    <property type="project" value="InterPro"/>
</dbReference>
<dbReference type="OrthoDB" id="9794671at2"/>
<evidence type="ECO:0000259" key="1">
    <source>
        <dbReference type="Pfam" id="PF08486"/>
    </source>
</evidence>
<dbReference type="EMBL" id="QJKH01000012">
    <property type="protein sequence ID" value="PXX77135.1"/>
    <property type="molecule type" value="Genomic_DNA"/>
</dbReference>
<dbReference type="AlphaFoldDB" id="A0A318KMP3"/>
<dbReference type="PANTHER" id="PTHR30032">
    <property type="entry name" value="N-ACETYLMURAMOYL-L-ALANINE AMIDASE-RELATED"/>
    <property type="match status" value="1"/>
</dbReference>
<dbReference type="RefSeq" id="WP_022937271.1">
    <property type="nucleotide sequence ID" value="NZ_CABKRQ010000002.1"/>
</dbReference>
<evidence type="ECO:0000313" key="3">
    <source>
        <dbReference type="Proteomes" id="UP000247612"/>
    </source>
</evidence>
<name>A0A318KMP3_9FIRM</name>
<feature type="domain" description="Sporulation stage II protein D amidase enhancer LytB N-terminal" evidence="1">
    <location>
        <begin position="67"/>
        <end position="153"/>
    </location>
</feature>
<proteinExistence type="predicted"/>
<accession>A0A318KMP3</accession>
<dbReference type="InterPro" id="IPR013693">
    <property type="entry name" value="SpoIID/LytB_N"/>
</dbReference>
<reference evidence="2 3" key="1">
    <citation type="submission" date="2018-05" db="EMBL/GenBank/DDBJ databases">
        <title>Genomic Encyclopedia of Type Strains, Phase IV (KMG-IV): sequencing the most valuable type-strain genomes for metagenomic binning, comparative biology and taxonomic classification.</title>
        <authorList>
            <person name="Goeker M."/>
        </authorList>
    </citation>
    <scope>NUCLEOTIDE SEQUENCE [LARGE SCALE GENOMIC DNA]</scope>
    <source>
        <strain evidence="2 3">JC118</strain>
    </source>
</reference>
<dbReference type="STRING" id="1034346.GCA_000313565_00957"/>
<dbReference type="NCBIfam" id="TIGR02870">
    <property type="entry name" value="spore_II_D"/>
    <property type="match status" value="1"/>
</dbReference>
<dbReference type="Pfam" id="PF08486">
    <property type="entry name" value="SpoIID"/>
    <property type="match status" value="1"/>
</dbReference>
<evidence type="ECO:0000313" key="2">
    <source>
        <dbReference type="EMBL" id="PXX77135.1"/>
    </source>
</evidence>
<protein>
    <submittedName>
        <fullName evidence="2">Stage II sporulation protein D</fullName>
    </submittedName>
</protein>
<dbReference type="PANTHER" id="PTHR30032:SF4">
    <property type="entry name" value="AMIDASE ENHANCER"/>
    <property type="match status" value="1"/>
</dbReference>
<gene>
    <name evidence="2" type="ORF">DES51_11275</name>
</gene>
<dbReference type="InterPro" id="IPR014225">
    <property type="entry name" value="Spore_II_D_firmicutes"/>
</dbReference>
<keyword evidence="3" id="KW-1185">Reference proteome</keyword>
<dbReference type="InterPro" id="IPR013486">
    <property type="entry name" value="SpoIID/LytB"/>
</dbReference>
<comment type="caution">
    <text evidence="2">The sequence shown here is derived from an EMBL/GenBank/DDBJ whole genome shotgun (WGS) entry which is preliminary data.</text>
</comment>
<dbReference type="NCBIfam" id="TIGR02669">
    <property type="entry name" value="SpoIID_LytB"/>
    <property type="match status" value="1"/>
</dbReference>